<dbReference type="InterPro" id="IPR050927">
    <property type="entry name" value="TRPM"/>
</dbReference>
<gene>
    <name evidence="2" type="ORF">OTI717_LOCUS22410</name>
</gene>
<evidence type="ECO:0008006" key="4">
    <source>
        <dbReference type="Google" id="ProtNLM"/>
    </source>
</evidence>
<dbReference type="InterPro" id="IPR036249">
    <property type="entry name" value="Thioredoxin-like_sf"/>
</dbReference>
<dbReference type="Gene3D" id="3.40.30.10">
    <property type="entry name" value="Glutaredoxin"/>
    <property type="match status" value="1"/>
</dbReference>
<keyword evidence="1" id="KW-1133">Transmembrane helix</keyword>
<dbReference type="SUPFAM" id="SSF52833">
    <property type="entry name" value="Thioredoxin-like"/>
    <property type="match status" value="1"/>
</dbReference>
<dbReference type="PANTHER" id="PTHR13800:SF1">
    <property type="entry name" value="TRANSIENT RECEPTOR POTENTIAL CATION CHANNEL TRPM"/>
    <property type="match status" value="1"/>
</dbReference>
<evidence type="ECO:0000313" key="3">
    <source>
        <dbReference type="Proteomes" id="UP000663823"/>
    </source>
</evidence>
<organism evidence="2 3">
    <name type="scientific">Rotaria sordida</name>
    <dbReference type="NCBI Taxonomy" id="392033"/>
    <lineage>
        <taxon>Eukaryota</taxon>
        <taxon>Metazoa</taxon>
        <taxon>Spiralia</taxon>
        <taxon>Gnathifera</taxon>
        <taxon>Rotifera</taxon>
        <taxon>Eurotatoria</taxon>
        <taxon>Bdelloidea</taxon>
        <taxon>Philodinida</taxon>
        <taxon>Philodinidae</taxon>
        <taxon>Rotaria</taxon>
    </lineage>
</organism>
<dbReference type="GO" id="GO:0005886">
    <property type="term" value="C:plasma membrane"/>
    <property type="evidence" value="ECO:0007669"/>
    <property type="project" value="TreeGrafter"/>
</dbReference>
<proteinExistence type="predicted"/>
<dbReference type="CDD" id="cd02947">
    <property type="entry name" value="TRX_family"/>
    <property type="match status" value="1"/>
</dbReference>
<dbReference type="EMBL" id="CAJOAX010003812">
    <property type="protein sequence ID" value="CAF3874402.1"/>
    <property type="molecule type" value="Genomic_DNA"/>
</dbReference>
<reference evidence="2" key="1">
    <citation type="submission" date="2021-02" db="EMBL/GenBank/DDBJ databases">
        <authorList>
            <person name="Nowell W R."/>
        </authorList>
    </citation>
    <scope>NUCLEOTIDE SEQUENCE</scope>
</reference>
<keyword evidence="1" id="KW-0472">Membrane</keyword>
<protein>
    <recommendedName>
        <fullName evidence="4">Thioredoxin domain-containing protein</fullName>
    </recommendedName>
</protein>
<dbReference type="GO" id="GO:0005261">
    <property type="term" value="F:monoatomic cation channel activity"/>
    <property type="evidence" value="ECO:0007669"/>
    <property type="project" value="TreeGrafter"/>
</dbReference>
<feature type="transmembrane region" description="Helical" evidence="1">
    <location>
        <begin position="54"/>
        <end position="71"/>
    </location>
</feature>
<dbReference type="AlphaFoldDB" id="A0A819G1V6"/>
<comment type="caution">
    <text evidence="2">The sequence shown here is derived from an EMBL/GenBank/DDBJ whole genome shotgun (WGS) entry which is preliminary data.</text>
</comment>
<sequence>MRHTMGNTPHLLTVARILMAVDLELWYLQSLKFMISHSYLGPKLEMIKTMTRDLASFLYIGFVFITAYGVVSRAMIMPNKVDFNVHGIFSRILYPPYSFLFGGNDKVLEGKPDEKSNRMEKYVNIWSEEDEFIDRIVFVKCNKERCNPDMFEKYNVEAIPTFLFINNNEQVAPPYTVFDEVRYAAVKIEAVINGLLNGAK</sequence>
<dbReference type="Proteomes" id="UP000663823">
    <property type="component" value="Unassembled WGS sequence"/>
</dbReference>
<evidence type="ECO:0000313" key="2">
    <source>
        <dbReference type="EMBL" id="CAF3874402.1"/>
    </source>
</evidence>
<accession>A0A819G1V6</accession>
<evidence type="ECO:0000256" key="1">
    <source>
        <dbReference type="SAM" id="Phobius"/>
    </source>
</evidence>
<dbReference type="PANTHER" id="PTHR13800">
    <property type="entry name" value="TRANSIENT RECEPTOR POTENTIAL CATION CHANNEL, SUBFAMILY M, MEMBER 6"/>
    <property type="match status" value="1"/>
</dbReference>
<name>A0A819G1V6_9BILA</name>
<keyword evidence="1" id="KW-0812">Transmembrane</keyword>
<dbReference type="GO" id="GO:0030001">
    <property type="term" value="P:metal ion transport"/>
    <property type="evidence" value="ECO:0007669"/>
    <property type="project" value="TreeGrafter"/>
</dbReference>